<reference evidence="1" key="1">
    <citation type="journal article" date="2019" name="bioRxiv">
        <title>The Genome of the Zebra Mussel, Dreissena polymorpha: A Resource for Invasive Species Research.</title>
        <authorList>
            <person name="McCartney M.A."/>
            <person name="Auch B."/>
            <person name="Kono T."/>
            <person name="Mallez S."/>
            <person name="Zhang Y."/>
            <person name="Obille A."/>
            <person name="Becker A."/>
            <person name="Abrahante J.E."/>
            <person name="Garbe J."/>
            <person name="Badalamenti J.P."/>
            <person name="Herman A."/>
            <person name="Mangelson H."/>
            <person name="Liachko I."/>
            <person name="Sullivan S."/>
            <person name="Sone E.D."/>
            <person name="Koren S."/>
            <person name="Silverstein K.A.T."/>
            <person name="Beckman K.B."/>
            <person name="Gohl D.M."/>
        </authorList>
    </citation>
    <scope>NUCLEOTIDE SEQUENCE</scope>
    <source>
        <strain evidence="1">Duluth1</strain>
        <tissue evidence="1">Whole animal</tissue>
    </source>
</reference>
<gene>
    <name evidence="1" type="ORF">DPMN_013133</name>
</gene>
<evidence type="ECO:0000313" key="1">
    <source>
        <dbReference type="EMBL" id="KAH3889084.1"/>
    </source>
</evidence>
<name>A0A9D4N8D3_DREPO</name>
<accession>A0A9D4N8D3</accession>
<organism evidence="1 2">
    <name type="scientific">Dreissena polymorpha</name>
    <name type="common">Zebra mussel</name>
    <name type="synonym">Mytilus polymorpha</name>
    <dbReference type="NCBI Taxonomy" id="45954"/>
    <lineage>
        <taxon>Eukaryota</taxon>
        <taxon>Metazoa</taxon>
        <taxon>Spiralia</taxon>
        <taxon>Lophotrochozoa</taxon>
        <taxon>Mollusca</taxon>
        <taxon>Bivalvia</taxon>
        <taxon>Autobranchia</taxon>
        <taxon>Heteroconchia</taxon>
        <taxon>Euheterodonta</taxon>
        <taxon>Imparidentia</taxon>
        <taxon>Neoheterodontei</taxon>
        <taxon>Myida</taxon>
        <taxon>Dreissenoidea</taxon>
        <taxon>Dreissenidae</taxon>
        <taxon>Dreissena</taxon>
    </lineage>
</organism>
<sequence length="80" mass="9043">MGQYEEYCDEMDCDDPSYMMVTEGDGPSASANVSTKDQVQTILTVTITIPLLKVGFRQGQNDLKRMRNAKSMLTEFRLKT</sequence>
<keyword evidence="2" id="KW-1185">Reference proteome</keyword>
<dbReference type="Proteomes" id="UP000828390">
    <property type="component" value="Unassembled WGS sequence"/>
</dbReference>
<reference evidence="1" key="2">
    <citation type="submission" date="2020-11" db="EMBL/GenBank/DDBJ databases">
        <authorList>
            <person name="McCartney M.A."/>
            <person name="Auch B."/>
            <person name="Kono T."/>
            <person name="Mallez S."/>
            <person name="Becker A."/>
            <person name="Gohl D.M."/>
            <person name="Silverstein K.A.T."/>
            <person name="Koren S."/>
            <person name="Bechman K.B."/>
            <person name="Herman A."/>
            <person name="Abrahante J.E."/>
            <person name="Garbe J."/>
        </authorList>
    </citation>
    <scope>NUCLEOTIDE SEQUENCE</scope>
    <source>
        <strain evidence="1">Duluth1</strain>
        <tissue evidence="1">Whole animal</tissue>
    </source>
</reference>
<dbReference type="EMBL" id="JAIWYP010000001">
    <property type="protein sequence ID" value="KAH3889084.1"/>
    <property type="molecule type" value="Genomic_DNA"/>
</dbReference>
<protein>
    <submittedName>
        <fullName evidence="1">Uncharacterized protein</fullName>
    </submittedName>
</protein>
<proteinExistence type="predicted"/>
<evidence type="ECO:0000313" key="2">
    <source>
        <dbReference type="Proteomes" id="UP000828390"/>
    </source>
</evidence>
<comment type="caution">
    <text evidence="1">The sequence shown here is derived from an EMBL/GenBank/DDBJ whole genome shotgun (WGS) entry which is preliminary data.</text>
</comment>
<dbReference type="AlphaFoldDB" id="A0A9D4N8D3"/>